<dbReference type="InterPro" id="IPR001303">
    <property type="entry name" value="Aldolase_II/adducin_N"/>
</dbReference>
<sequence>MAHALPNAATDTPQAATPDRPNTPDLATDAIRTAREDLAACFRMAARNGFEEGICNHFSAVVPGHDDLFIVNPYGKAFRELTASDLVICDFHGNVVDGTGTPEATAFYIHAEIHKRLPRARVAFHTHMPYATALSMTEGDPLIWAGQTALKFYGRTAVDENYNGLALDHAEGARIAEAVGEADIVFMKHHGVMVLAPTIAEAWDDLYYLERAAEVQVLAMSTGRKVLPVAPDVAQATYDQIREEDASSAKLHLAAIRRQLDAEEPQYRH</sequence>
<evidence type="ECO:0000256" key="1">
    <source>
        <dbReference type="ARBA" id="ARBA00037961"/>
    </source>
</evidence>
<evidence type="ECO:0000313" key="5">
    <source>
        <dbReference type="Proteomes" id="UP001195941"/>
    </source>
</evidence>
<feature type="domain" description="Class II aldolase/adducin N-terminal" evidence="3">
    <location>
        <begin position="36"/>
        <end position="217"/>
    </location>
</feature>
<comment type="caution">
    <text evidence="4">The sequence shown here is derived from an EMBL/GenBank/DDBJ whole genome shotgun (WGS) entry which is preliminary data.</text>
</comment>
<dbReference type="RefSeq" id="WP_212703087.1">
    <property type="nucleotide sequence ID" value="NZ_JADMKU010000032.1"/>
</dbReference>
<dbReference type="NCBIfam" id="NF005068">
    <property type="entry name" value="PRK06486.1"/>
    <property type="match status" value="1"/>
</dbReference>
<dbReference type="SUPFAM" id="SSF53639">
    <property type="entry name" value="AraD/HMP-PK domain-like"/>
    <property type="match status" value="1"/>
</dbReference>
<dbReference type="EMBL" id="JADMKU010000032">
    <property type="protein sequence ID" value="MBR9653464.1"/>
    <property type="molecule type" value="Genomic_DNA"/>
</dbReference>
<comment type="similarity">
    <text evidence="1">Belongs to the aldolase class II family.</text>
</comment>
<dbReference type="PANTHER" id="PTHR10672:SF3">
    <property type="entry name" value="PROTEIN HU-LI TAI SHAO"/>
    <property type="match status" value="1"/>
</dbReference>
<feature type="region of interest" description="Disordered" evidence="2">
    <location>
        <begin position="1"/>
        <end position="25"/>
    </location>
</feature>
<dbReference type="Pfam" id="PF00596">
    <property type="entry name" value="Aldolase_II"/>
    <property type="match status" value="1"/>
</dbReference>
<feature type="compositionally biased region" description="Low complexity" evidence="2">
    <location>
        <begin position="1"/>
        <end position="20"/>
    </location>
</feature>
<protein>
    <submittedName>
        <fullName evidence="4">Aldolase</fullName>
    </submittedName>
</protein>
<dbReference type="PANTHER" id="PTHR10672">
    <property type="entry name" value="ADDUCIN"/>
    <property type="match status" value="1"/>
</dbReference>
<proteinExistence type="inferred from homology"/>
<gene>
    <name evidence="4" type="ORF">IT775_20300</name>
</gene>
<dbReference type="SMART" id="SM01007">
    <property type="entry name" value="Aldolase_II"/>
    <property type="match status" value="1"/>
</dbReference>
<accession>A0ABS5HWX2</accession>
<evidence type="ECO:0000259" key="3">
    <source>
        <dbReference type="SMART" id="SM01007"/>
    </source>
</evidence>
<dbReference type="Proteomes" id="UP001195941">
    <property type="component" value="Unassembled WGS sequence"/>
</dbReference>
<keyword evidence="5" id="KW-1185">Reference proteome</keyword>
<evidence type="ECO:0000256" key="2">
    <source>
        <dbReference type="SAM" id="MobiDB-lite"/>
    </source>
</evidence>
<dbReference type="Gene3D" id="3.40.225.10">
    <property type="entry name" value="Class II aldolase/adducin N-terminal domain"/>
    <property type="match status" value="1"/>
</dbReference>
<organism evidence="4 5">
    <name type="scientific">Thalassovita aquimarina</name>
    <dbReference type="NCBI Taxonomy" id="2785917"/>
    <lineage>
        <taxon>Bacteria</taxon>
        <taxon>Pseudomonadati</taxon>
        <taxon>Pseudomonadota</taxon>
        <taxon>Alphaproteobacteria</taxon>
        <taxon>Rhodobacterales</taxon>
        <taxon>Roseobacteraceae</taxon>
        <taxon>Thalassovita</taxon>
    </lineage>
</organism>
<reference evidence="4 5" key="1">
    <citation type="journal article" date="2021" name="Arch. Microbiol.">
        <title>Thalassobius aquimarinus sp. nov., isolated from the Sea of Japan seashore.</title>
        <authorList>
            <person name="Kurilenko V.V."/>
            <person name="Romanenko L.A."/>
            <person name="Chernysheva N.Y."/>
            <person name="Velansky P.V."/>
            <person name="Tekutyeva L.A."/>
            <person name="Isaeva M.P."/>
            <person name="Mikhailov V.V."/>
        </authorList>
    </citation>
    <scope>NUCLEOTIDE SEQUENCE [LARGE SCALE GENOMIC DNA]</scope>
    <source>
        <strain evidence="4 5">KMM 8518</strain>
    </source>
</reference>
<evidence type="ECO:0000313" key="4">
    <source>
        <dbReference type="EMBL" id="MBR9653464.1"/>
    </source>
</evidence>
<name>A0ABS5HWX2_9RHOB</name>
<dbReference type="InterPro" id="IPR036409">
    <property type="entry name" value="Aldolase_II/adducin_N_sf"/>
</dbReference>
<dbReference type="InterPro" id="IPR051017">
    <property type="entry name" value="Aldolase-II_Adducin_sf"/>
</dbReference>